<dbReference type="SFLD" id="SFLDG01016">
    <property type="entry name" value="Prenyltransferase_Like_2"/>
    <property type="match status" value="1"/>
</dbReference>
<evidence type="ECO:0000256" key="4">
    <source>
        <dbReference type="ARBA" id="ARBA00023235"/>
    </source>
</evidence>
<organism evidence="7 8">
    <name type="scientific">Phormidium yuhuli AB48</name>
    <dbReference type="NCBI Taxonomy" id="2940671"/>
    <lineage>
        <taxon>Bacteria</taxon>
        <taxon>Bacillati</taxon>
        <taxon>Cyanobacteriota</taxon>
        <taxon>Cyanophyceae</taxon>
        <taxon>Oscillatoriophycideae</taxon>
        <taxon>Oscillatoriales</taxon>
        <taxon>Oscillatoriaceae</taxon>
        <taxon>Phormidium</taxon>
        <taxon>Phormidium yuhuli</taxon>
    </lineage>
</organism>
<dbReference type="PANTHER" id="PTHR11764">
    <property type="entry name" value="TERPENE CYCLASE/MUTASE FAMILY MEMBER"/>
    <property type="match status" value="1"/>
</dbReference>
<dbReference type="InterPro" id="IPR002365">
    <property type="entry name" value="Terpene_synthase_CS"/>
</dbReference>
<dbReference type="SUPFAM" id="SSF48239">
    <property type="entry name" value="Terpenoid cyclases/Protein prenyltransferases"/>
    <property type="match status" value="2"/>
</dbReference>
<feature type="domain" description="Squalene cyclase C-terminal" evidence="5">
    <location>
        <begin position="305"/>
        <end position="638"/>
    </location>
</feature>
<name>A0ABY5AW81_9CYAN</name>
<dbReference type="InterPro" id="IPR032696">
    <property type="entry name" value="SQ_cyclase_C"/>
</dbReference>
<reference evidence="7" key="1">
    <citation type="submission" date="2022-06" db="EMBL/GenBank/DDBJ databases">
        <title>Genome sequence of Phormidium yuhuli AB48 isolated from an industrial photobioreactor environment.</title>
        <authorList>
            <person name="Qiu Y."/>
            <person name="Noonan A.J.C."/>
            <person name="Dofher K."/>
            <person name="Koch M."/>
            <person name="Kieft B."/>
            <person name="Lin X."/>
            <person name="Ziels R.M."/>
            <person name="Hallam S.J."/>
        </authorList>
    </citation>
    <scope>NUCLEOTIDE SEQUENCE</scope>
    <source>
        <strain evidence="7">AB48</strain>
    </source>
</reference>
<accession>A0ABY5AW81</accession>
<dbReference type="InterPro" id="IPR008930">
    <property type="entry name" value="Terpenoid_cyclase/PrenylTrfase"/>
</dbReference>
<dbReference type="CDD" id="cd02892">
    <property type="entry name" value="SQCY_1"/>
    <property type="match status" value="1"/>
</dbReference>
<gene>
    <name evidence="7" type="primary">shc</name>
    <name evidence="7" type="ORF">NEA10_10000</name>
</gene>
<evidence type="ECO:0000259" key="6">
    <source>
        <dbReference type="Pfam" id="PF13249"/>
    </source>
</evidence>
<dbReference type="InterPro" id="IPR032697">
    <property type="entry name" value="SQ_cyclase_N"/>
</dbReference>
<dbReference type="Pfam" id="PF13249">
    <property type="entry name" value="SQHop_cyclase_N"/>
    <property type="match status" value="1"/>
</dbReference>
<evidence type="ECO:0000256" key="1">
    <source>
        <dbReference type="ARBA" id="ARBA00004999"/>
    </source>
</evidence>
<keyword evidence="4 7" id="KW-0413">Isomerase</keyword>
<dbReference type="NCBIfam" id="TIGR01787">
    <property type="entry name" value="squalene_cyclas"/>
    <property type="match status" value="1"/>
</dbReference>
<dbReference type="Pfam" id="PF13243">
    <property type="entry name" value="SQHop_cyclase_C"/>
    <property type="match status" value="1"/>
</dbReference>
<dbReference type="GO" id="GO:0051007">
    <property type="term" value="F:squalene-hopene cyclase activity"/>
    <property type="evidence" value="ECO:0007669"/>
    <property type="project" value="UniProtKB-EC"/>
</dbReference>
<sequence>MDRNRLQQAIQASQEYLLQQQQPEGYWWADLESNVTMLAEVILLHKIWQLEDRLPWGKAEQFFRQQQQNHGGWELFRGDGGDLSTSVEAYLGLRLLGVPADDPALLKAKSFILAKGGISQTRVFTKMHLALIGAYDWRGVPSIPPWIMLLPGEAPFSIYDMSSWARGSTVPLLIVFDEKPVYRLDPQISLDELYSEGVAAASFELPRTGDWSDGFVELDNLFKWGEQLNLVPFREEGLKAAEDWVIERQEASGDWGGIIPAMLNSMLALRSLKYELGDPIVERGFEAIARFGVETDDTYWVQPCVSPVWDTAWVVRSLVESGVLPDDSRIVKGANWLLSQQILDYGDWRVKNKTGEPGGWAFEFDNRFYPDLDDSAVVVMALNQTQLPQPEKTQAAVKRGVAWMLSMQCQNGGWAAFDVDNDKEWLNALPYSDLKATIDPPTADVTARILEMAAELETGGPETPLQQYAKQFERALAYLLGEQEKDGSWFGRWGVNYIYGTSGALSALALITPEQHRPALERGANWLLAVQNADGGWGETCLSYDHPRFKGEGDSTASQTAWALLGLMAVAKVLDSGASLAWQQAIERGITYLIETQQSDGTWDESWFTGTGFPSHFYLRYDYYRLYFPLLALGRYRQMS</sequence>
<comment type="similarity">
    <text evidence="2">Belongs to the terpene cyclase/mutase family.</text>
</comment>
<dbReference type="EMBL" id="CP098611">
    <property type="protein sequence ID" value="USR93021.1"/>
    <property type="molecule type" value="Genomic_DNA"/>
</dbReference>
<evidence type="ECO:0000256" key="3">
    <source>
        <dbReference type="ARBA" id="ARBA00022737"/>
    </source>
</evidence>
<feature type="domain" description="Squalene cyclase N-terminal" evidence="6">
    <location>
        <begin position="10"/>
        <end position="296"/>
    </location>
</feature>
<dbReference type="PROSITE" id="PS01074">
    <property type="entry name" value="TERPENE_SYNTHASES"/>
    <property type="match status" value="1"/>
</dbReference>
<dbReference type="InterPro" id="IPR018333">
    <property type="entry name" value="Squalene_cyclase"/>
</dbReference>
<protein>
    <submittedName>
        <fullName evidence="7">Squalene--hopene cyclase</fullName>
        <ecNumber evidence="7">5.4.99.17</ecNumber>
    </submittedName>
</protein>
<evidence type="ECO:0000259" key="5">
    <source>
        <dbReference type="Pfam" id="PF13243"/>
    </source>
</evidence>
<dbReference type="Proteomes" id="UP001056708">
    <property type="component" value="Chromosome"/>
</dbReference>
<evidence type="ECO:0000313" key="7">
    <source>
        <dbReference type="EMBL" id="USR93021.1"/>
    </source>
</evidence>
<dbReference type="EC" id="5.4.99.17" evidence="7"/>
<comment type="pathway">
    <text evidence="1">Secondary metabolite biosynthesis; hopanoid biosynthesis.</text>
</comment>
<dbReference type="InterPro" id="IPR006400">
    <property type="entry name" value="Hopene-cyclase"/>
</dbReference>
<dbReference type="RefSeq" id="WP_252665195.1">
    <property type="nucleotide sequence ID" value="NZ_CP098611.1"/>
</dbReference>
<dbReference type="PANTHER" id="PTHR11764:SF20">
    <property type="entry name" value="LANOSTEROL SYNTHASE"/>
    <property type="match status" value="1"/>
</dbReference>
<keyword evidence="3" id="KW-0677">Repeat</keyword>
<proteinExistence type="inferred from homology"/>
<dbReference type="Gene3D" id="1.50.10.20">
    <property type="match status" value="2"/>
</dbReference>
<evidence type="ECO:0000313" key="8">
    <source>
        <dbReference type="Proteomes" id="UP001056708"/>
    </source>
</evidence>
<keyword evidence="8" id="KW-1185">Reference proteome</keyword>
<evidence type="ECO:0000256" key="2">
    <source>
        <dbReference type="ARBA" id="ARBA00009755"/>
    </source>
</evidence>
<dbReference type="NCBIfam" id="TIGR01507">
    <property type="entry name" value="hopene_cyclase"/>
    <property type="match status" value="1"/>
</dbReference>